<feature type="compositionally biased region" description="Basic and acidic residues" evidence="2">
    <location>
        <begin position="1"/>
        <end position="12"/>
    </location>
</feature>
<protein>
    <submittedName>
        <fullName evidence="3">Uncharacterized protein</fullName>
    </submittedName>
</protein>
<dbReference type="Proteomes" id="UP000229749">
    <property type="component" value="Unassembled WGS sequence"/>
</dbReference>
<evidence type="ECO:0000256" key="1">
    <source>
        <dbReference type="SAM" id="Coils"/>
    </source>
</evidence>
<dbReference type="EMBL" id="PFWS01000027">
    <property type="protein sequence ID" value="PJA47377.1"/>
    <property type="molecule type" value="Genomic_DNA"/>
</dbReference>
<feature type="coiled-coil region" evidence="1">
    <location>
        <begin position="414"/>
        <end position="444"/>
    </location>
</feature>
<evidence type="ECO:0000313" key="4">
    <source>
        <dbReference type="Proteomes" id="UP000229749"/>
    </source>
</evidence>
<name>A0A2M7XHK6_9BACT</name>
<evidence type="ECO:0000256" key="2">
    <source>
        <dbReference type="SAM" id="MobiDB-lite"/>
    </source>
</evidence>
<evidence type="ECO:0000313" key="3">
    <source>
        <dbReference type="EMBL" id="PJA47377.1"/>
    </source>
</evidence>
<comment type="caution">
    <text evidence="3">The sequence shown here is derived from an EMBL/GenBank/DDBJ whole genome shotgun (WGS) entry which is preliminary data.</text>
</comment>
<reference evidence="4" key="1">
    <citation type="submission" date="2017-09" db="EMBL/GenBank/DDBJ databases">
        <title>Depth-based differentiation of microbial function through sediment-hosted aquifers and enrichment of novel symbionts in the deep terrestrial subsurface.</title>
        <authorList>
            <person name="Probst A.J."/>
            <person name="Ladd B."/>
            <person name="Jarett J.K."/>
            <person name="Geller-Mcgrath D.E."/>
            <person name="Sieber C.M.K."/>
            <person name="Emerson J.B."/>
            <person name="Anantharaman K."/>
            <person name="Thomas B.C."/>
            <person name="Malmstrom R."/>
            <person name="Stieglmeier M."/>
            <person name="Klingl A."/>
            <person name="Woyke T."/>
            <person name="Ryan C.M."/>
            <person name="Banfield J.F."/>
        </authorList>
    </citation>
    <scope>NUCLEOTIDE SEQUENCE [LARGE SCALE GENOMIC DNA]</scope>
</reference>
<dbReference type="AlphaFoldDB" id="A0A2M7XHK6"/>
<proteinExistence type="predicted"/>
<organism evidence="3 4">
    <name type="scientific">Candidatus Uhrbacteria bacterium CG_4_9_14_3_um_filter_36_7</name>
    <dbReference type="NCBI Taxonomy" id="1975033"/>
    <lineage>
        <taxon>Bacteria</taxon>
        <taxon>Candidatus Uhriibacteriota</taxon>
    </lineage>
</organism>
<keyword evidence="1" id="KW-0175">Coiled coil</keyword>
<feature type="region of interest" description="Disordered" evidence="2">
    <location>
        <begin position="1"/>
        <end position="28"/>
    </location>
</feature>
<accession>A0A2M7XHK6</accession>
<sequence>MSDHSRAHDPEGKSFFANESRFSKKPSLETRQDLEYQLEEKRKYFKEYERELLEDDQKYLAACERIPRRFDRDQMVEFNVGGEKSFWKILLTRGGKGRHENYVLTSIGQIALPAQEVRREALELEQTSSLIRKGDRLSLDGQEYQITIIQPQTVRLESVANPEDIQEKPPEVIESLIRLQIQEMYELRKSIRTRDRERASKQDQLIDLETRLANIKAHEKSDRIKQELANNPKTPEGLVKIKQDLLKLQIDYSLAEKRGDQEQMDIIEKLIFEKEYWIKWHEVQAMHLPPGMKNGKEVFIESTEGVKEQYQIESFDRETDQYVLSNSDKKDRRRFLREELELFVLEDPSFDHFEEGNIIVYKGKRRKISFYDKEQEQWALISLKFHQDEERAPQMEMVSNDEFNNIQGETVLYLQKSLDLKNQLREIEQDLEEAKRRGETLEIML</sequence>
<gene>
    <name evidence="3" type="ORF">CO172_01765</name>
</gene>